<evidence type="ECO:0000313" key="11">
    <source>
        <dbReference type="EMBL" id="QOS25807.1"/>
    </source>
</evidence>
<evidence type="ECO:0000259" key="2">
    <source>
        <dbReference type="Pfam" id="PF00535"/>
    </source>
</evidence>
<dbReference type="EMBL" id="MT898004">
    <property type="protein sequence ID" value="QOS14709.1"/>
    <property type="molecule type" value="Genomic_DNA"/>
</dbReference>
<dbReference type="EMBL" id="MT898005">
    <property type="protein sequence ID" value="QOS14743.1"/>
    <property type="molecule type" value="Genomic_DNA"/>
</dbReference>
<dbReference type="EMBL" id="MT898136">
    <property type="protein sequence ID" value="QOS19573.1"/>
    <property type="molecule type" value="Genomic_DNA"/>
</dbReference>
<keyword evidence="1" id="KW-0472">Membrane</keyword>
<evidence type="ECO:0000313" key="5">
    <source>
        <dbReference type="EMBL" id="QOS15893.1"/>
    </source>
</evidence>
<dbReference type="PANTHER" id="PTHR22916">
    <property type="entry name" value="GLYCOSYLTRANSFERASE"/>
    <property type="match status" value="1"/>
</dbReference>
<reference evidence="12" key="1">
    <citation type="submission" date="2020-08" db="EMBL/GenBank/DDBJ databases">
        <title>Genetic structure, function and evolution of capsule biosynthesis loci in Vibrio parahaemolyticus.</title>
        <authorList>
            <person name="Li L."/>
            <person name="Bian S."/>
        </authorList>
    </citation>
    <scope>NUCLEOTIDE SEQUENCE</scope>
    <source>
        <strain evidence="3">VP109</strain>
        <strain evidence="11">VP74</strain>
        <strain evidence="9">VP75</strain>
        <strain evidence="7">VP76</strain>
        <strain evidence="10">VP77</strain>
        <strain evidence="8">VP78</strain>
        <strain evidence="4">VP80</strain>
        <strain evidence="5">VP82</strain>
        <strain evidence="13">VP83</strain>
        <strain evidence="12">VP94</strain>
        <strain evidence="6">VP98</strain>
    </source>
</reference>
<proteinExistence type="predicted"/>
<dbReference type="EMBL" id="MT898161">
    <property type="protein sequence ID" value="QOS20471.1"/>
    <property type="molecule type" value="Genomic_DNA"/>
</dbReference>
<evidence type="ECO:0000313" key="8">
    <source>
        <dbReference type="EMBL" id="QOS21335.1"/>
    </source>
</evidence>
<dbReference type="InterPro" id="IPR029044">
    <property type="entry name" value="Nucleotide-diphossugar_trans"/>
</dbReference>
<dbReference type="EC" id="2.4.-.-" evidence="12"/>
<evidence type="ECO:0000256" key="1">
    <source>
        <dbReference type="SAM" id="Phobius"/>
    </source>
</evidence>
<dbReference type="EMBL" id="MT898184">
    <property type="protein sequence ID" value="QOS21335.1"/>
    <property type="molecule type" value="Genomic_DNA"/>
</dbReference>
<dbReference type="Pfam" id="PF00535">
    <property type="entry name" value="Glycos_transf_2"/>
    <property type="match status" value="1"/>
</dbReference>
<evidence type="ECO:0000313" key="3">
    <source>
        <dbReference type="EMBL" id="QOS14709.1"/>
    </source>
</evidence>
<dbReference type="EMBL" id="MT898400">
    <property type="protein sequence ID" value="QOS29446.1"/>
    <property type="molecule type" value="Genomic_DNA"/>
</dbReference>
<dbReference type="EMBL" id="MT898227">
    <property type="protein sequence ID" value="QOS22929.1"/>
    <property type="molecule type" value="Genomic_DNA"/>
</dbReference>
<dbReference type="AlphaFoldDB" id="A0A7M1WQK7"/>
<gene>
    <name evidence="12" type="primary">epsE</name>
    <name evidence="3" type="ORF">VP109_00016</name>
    <name evidence="11" type="ORF">VP74_00016</name>
    <name evidence="9" type="ORF">VP75_00016</name>
    <name evidence="7" type="ORF">VP76_00016</name>
    <name evidence="10" type="ORF">VP77_00016</name>
    <name evidence="8" type="ORF">VP78_00016</name>
    <name evidence="4" type="ORF">VP80_00016</name>
    <name evidence="5" type="ORF">VP82_00016</name>
    <name evidence="13" type="ORF">VP83_00016</name>
    <name evidence="12" type="ORF">VP94_00016</name>
    <name evidence="6" type="ORF">VP98_00016</name>
</gene>
<keyword evidence="1" id="KW-1133">Transmembrane helix</keyword>
<feature type="domain" description="Glycosyltransferase 2-like" evidence="2">
    <location>
        <begin position="5"/>
        <end position="152"/>
    </location>
</feature>
<dbReference type="EMBL" id="MT898305">
    <property type="protein sequence ID" value="QOS25807.1"/>
    <property type="molecule type" value="Genomic_DNA"/>
</dbReference>
<evidence type="ECO:0000313" key="7">
    <source>
        <dbReference type="EMBL" id="QOS20471.1"/>
    </source>
</evidence>
<dbReference type="SUPFAM" id="SSF53448">
    <property type="entry name" value="Nucleotide-diphospho-sugar transferases"/>
    <property type="match status" value="1"/>
</dbReference>
<name>A0A7M1WQK7_VIBPH</name>
<dbReference type="Gene3D" id="3.90.550.10">
    <property type="entry name" value="Spore Coat Polysaccharide Biosynthesis Protein SpsA, Chain A"/>
    <property type="match status" value="1"/>
</dbReference>
<evidence type="ECO:0000313" key="9">
    <source>
        <dbReference type="EMBL" id="QOS22929.1"/>
    </source>
</evidence>
<keyword evidence="1" id="KW-0812">Transmembrane</keyword>
<keyword evidence="12" id="KW-0808">Transferase</keyword>
<dbReference type="InterPro" id="IPR001173">
    <property type="entry name" value="Glyco_trans_2-like"/>
</dbReference>
<evidence type="ECO:0000313" key="12">
    <source>
        <dbReference type="EMBL" id="QOS29446.1"/>
    </source>
</evidence>
<evidence type="ECO:0000313" key="6">
    <source>
        <dbReference type="EMBL" id="QOS19573.1"/>
    </source>
</evidence>
<evidence type="ECO:0000313" key="10">
    <source>
        <dbReference type="EMBL" id="QOS25275.1"/>
    </source>
</evidence>
<evidence type="ECO:0000313" key="4">
    <source>
        <dbReference type="EMBL" id="QOS14743.1"/>
    </source>
</evidence>
<evidence type="ECO:0000313" key="13">
    <source>
        <dbReference type="EMBL" id="QOS29543.1"/>
    </source>
</evidence>
<dbReference type="GO" id="GO:0016758">
    <property type="term" value="F:hexosyltransferase activity"/>
    <property type="evidence" value="ECO:0007669"/>
    <property type="project" value="UniProtKB-ARBA"/>
</dbReference>
<keyword evidence="12" id="KW-0328">Glycosyltransferase</keyword>
<sequence>MPLVSVVLPIYNAEKYLHLTLDSVISQTYLDIEVICINDGSTDNTQAILEDFKKRDDRIRIINRENKGLVYSLNQGISISKGKYIARMDADDICLPKRFEMQVKFLESNPSVGLVGTSYMYIDENDNQLSKRIVPRSLSIIRSMLLFGSPICHPSVMFNKSIVGEHLLYDENYDSCEDLELWFRLNDKGIEIRNLSDVLIKYRILPTSISSRKMAQQKERTNFLKNQYIGISSHDLEHICGGKTRNRFLWTLKNLKNIGYFSGFVGVSFSILYAFKHKKNIRC</sequence>
<dbReference type="EMBL" id="MT898291">
    <property type="protein sequence ID" value="QOS25275.1"/>
    <property type="molecule type" value="Genomic_DNA"/>
</dbReference>
<feature type="transmembrane region" description="Helical" evidence="1">
    <location>
        <begin position="258"/>
        <end position="275"/>
    </location>
</feature>
<protein>
    <submittedName>
        <fullName evidence="12">Putative glycosyltransferase EpsE</fullName>
        <ecNumber evidence="12">2.4.-.-</ecNumber>
    </submittedName>
</protein>
<dbReference type="EMBL" id="MT898403">
    <property type="protein sequence ID" value="QOS29543.1"/>
    <property type="molecule type" value="Genomic_DNA"/>
</dbReference>
<organism evidence="12">
    <name type="scientific">Vibrio parahaemolyticus</name>
    <dbReference type="NCBI Taxonomy" id="670"/>
    <lineage>
        <taxon>Bacteria</taxon>
        <taxon>Pseudomonadati</taxon>
        <taxon>Pseudomonadota</taxon>
        <taxon>Gammaproteobacteria</taxon>
        <taxon>Vibrionales</taxon>
        <taxon>Vibrionaceae</taxon>
        <taxon>Vibrio</taxon>
    </lineage>
</organism>
<dbReference type="EMBL" id="MT898036">
    <property type="protein sequence ID" value="QOS15893.1"/>
    <property type="molecule type" value="Genomic_DNA"/>
</dbReference>
<accession>A0A7M1WQK7</accession>
<dbReference type="PANTHER" id="PTHR22916:SF3">
    <property type="entry name" value="UDP-GLCNAC:BETAGAL BETA-1,3-N-ACETYLGLUCOSAMINYLTRANSFERASE-LIKE PROTEIN 1"/>
    <property type="match status" value="1"/>
</dbReference>